<dbReference type="InterPro" id="IPR050998">
    <property type="entry name" value="FOXP"/>
</dbReference>
<dbReference type="Gene3D" id="1.20.5.340">
    <property type="match status" value="1"/>
</dbReference>
<feature type="compositionally biased region" description="Polar residues" evidence="11">
    <location>
        <begin position="410"/>
        <end position="419"/>
    </location>
</feature>
<dbReference type="AlphaFoldDB" id="A0A8B6FJW0"/>
<evidence type="ECO:0000256" key="2">
    <source>
        <dbReference type="ARBA" id="ARBA00022491"/>
    </source>
</evidence>
<dbReference type="GO" id="GO:0000981">
    <property type="term" value="F:DNA-binding transcription factor activity, RNA polymerase II-specific"/>
    <property type="evidence" value="ECO:0007669"/>
    <property type="project" value="TreeGrafter"/>
</dbReference>
<feature type="region of interest" description="Disordered" evidence="11">
    <location>
        <begin position="786"/>
        <end position="808"/>
    </location>
</feature>
<evidence type="ECO:0000256" key="9">
    <source>
        <dbReference type="ARBA" id="ARBA00023242"/>
    </source>
</evidence>
<reference evidence="13" key="1">
    <citation type="submission" date="2018-11" db="EMBL/GenBank/DDBJ databases">
        <authorList>
            <person name="Alioto T."/>
            <person name="Alioto T."/>
        </authorList>
    </citation>
    <scope>NUCLEOTIDE SEQUENCE</scope>
</reference>
<keyword evidence="14" id="KW-1185">Reference proteome</keyword>
<dbReference type="Pfam" id="PF00250">
    <property type="entry name" value="Forkhead"/>
    <property type="match status" value="1"/>
</dbReference>
<keyword evidence="2" id="KW-0678">Repressor</keyword>
<comment type="subcellular location">
    <subcellularLocation>
        <location evidence="1 10">Nucleus</location>
    </subcellularLocation>
</comment>
<dbReference type="InterPro" id="IPR047412">
    <property type="entry name" value="FH_FOXP1_P2"/>
</dbReference>
<dbReference type="InterPro" id="IPR036390">
    <property type="entry name" value="WH_DNA-bd_sf"/>
</dbReference>
<dbReference type="InterPro" id="IPR001766">
    <property type="entry name" value="Fork_head_dom"/>
</dbReference>
<evidence type="ECO:0000256" key="1">
    <source>
        <dbReference type="ARBA" id="ARBA00004123"/>
    </source>
</evidence>
<evidence type="ECO:0000256" key="7">
    <source>
        <dbReference type="ARBA" id="ARBA00023125"/>
    </source>
</evidence>
<dbReference type="GO" id="GO:0008270">
    <property type="term" value="F:zinc ion binding"/>
    <property type="evidence" value="ECO:0007669"/>
    <property type="project" value="UniProtKB-KW"/>
</dbReference>
<dbReference type="PROSITE" id="PS00658">
    <property type="entry name" value="FORK_HEAD_2"/>
    <property type="match status" value="1"/>
</dbReference>
<dbReference type="InterPro" id="IPR032354">
    <property type="entry name" value="FOXP-CC"/>
</dbReference>
<feature type="region of interest" description="Disordered" evidence="11">
    <location>
        <begin position="111"/>
        <end position="137"/>
    </location>
</feature>
<evidence type="ECO:0000256" key="5">
    <source>
        <dbReference type="ARBA" id="ARBA00022833"/>
    </source>
</evidence>
<feature type="region of interest" description="Disordered" evidence="11">
    <location>
        <begin position="410"/>
        <end position="431"/>
    </location>
</feature>
<keyword evidence="5" id="KW-0862">Zinc</keyword>
<keyword evidence="7 10" id="KW-0238">DNA-binding</keyword>
<evidence type="ECO:0000256" key="11">
    <source>
        <dbReference type="SAM" id="MobiDB-lite"/>
    </source>
</evidence>
<evidence type="ECO:0000313" key="14">
    <source>
        <dbReference type="Proteomes" id="UP000596742"/>
    </source>
</evidence>
<keyword evidence="4" id="KW-0863">Zinc-finger</keyword>
<evidence type="ECO:0000256" key="10">
    <source>
        <dbReference type="PROSITE-ProRule" id="PRU00089"/>
    </source>
</evidence>
<dbReference type="PRINTS" id="PR00053">
    <property type="entry name" value="FORKHEAD"/>
</dbReference>
<evidence type="ECO:0000313" key="13">
    <source>
        <dbReference type="EMBL" id="VDI50806.1"/>
    </source>
</evidence>
<dbReference type="PANTHER" id="PTHR45796:SF4">
    <property type="entry name" value="FORKHEAD BOX P, ISOFORM C"/>
    <property type="match status" value="1"/>
</dbReference>
<dbReference type="OrthoDB" id="5830876at2759"/>
<evidence type="ECO:0000256" key="4">
    <source>
        <dbReference type="ARBA" id="ARBA00022771"/>
    </source>
</evidence>
<dbReference type="CDD" id="cd20065">
    <property type="entry name" value="FH_FOXP2"/>
    <property type="match status" value="1"/>
</dbReference>
<name>A0A8B6FJW0_MYTGA</name>
<feature type="compositionally biased region" description="Basic and acidic residues" evidence="11">
    <location>
        <begin position="111"/>
        <end position="123"/>
    </location>
</feature>
<evidence type="ECO:0000256" key="6">
    <source>
        <dbReference type="ARBA" id="ARBA00023015"/>
    </source>
</evidence>
<dbReference type="InterPro" id="IPR030456">
    <property type="entry name" value="TF_fork_head_CS_2"/>
</dbReference>
<evidence type="ECO:0000256" key="8">
    <source>
        <dbReference type="ARBA" id="ARBA00023163"/>
    </source>
</evidence>
<dbReference type="Proteomes" id="UP000596742">
    <property type="component" value="Unassembled WGS sequence"/>
</dbReference>
<organism evidence="13 14">
    <name type="scientific">Mytilus galloprovincialis</name>
    <name type="common">Mediterranean mussel</name>
    <dbReference type="NCBI Taxonomy" id="29158"/>
    <lineage>
        <taxon>Eukaryota</taxon>
        <taxon>Metazoa</taxon>
        <taxon>Spiralia</taxon>
        <taxon>Lophotrochozoa</taxon>
        <taxon>Mollusca</taxon>
        <taxon>Bivalvia</taxon>
        <taxon>Autobranchia</taxon>
        <taxon>Pteriomorphia</taxon>
        <taxon>Mytilida</taxon>
        <taxon>Mytiloidea</taxon>
        <taxon>Mytilidae</taxon>
        <taxon>Mytilinae</taxon>
        <taxon>Mytilus</taxon>
    </lineage>
</organism>
<keyword evidence="8" id="KW-0804">Transcription</keyword>
<comment type="caution">
    <text evidence="13">The sequence shown here is derived from an EMBL/GenBank/DDBJ whole genome shotgun (WGS) entry which is preliminary data.</text>
</comment>
<sequence>MMSIQFDSSRYMRDTPISPFYSHPPHLPTLFHPDIYSHMTRFDEDLWNSRLAERKIMERYQEDKYFQRISPPKQMSEEIRPAEIDLTTTGHRNQVEDYSRHSPRYYYNSLGEKERESETDYSIKSHSVSPPGLDERLRKSSYYTSSSVQSNGIMDKTEHQGAINLTSVRESTESLQNGEILRNGDMTEESQETGHQSPHDLPVAAKRKVKSNSTIETGMGMGGLLGQQMAMAAQHGLTAQQLQQFLQQQTTPAINPTQLQQLMQHQSMVMQHQQQQKLQEQVLQELNEQLQMNMLQQSKLMQQPDKVKNSKSQQQLTQLAVQQQQLVQQIQQIQLQQRQFLLACLAQPFVGVSQGMMSPVEIQQLWKEVAAQSGLQDESKAHFNGLNPTRSQTPTSQALPTWTNGVANHLSQHNISGQPSRPPPEEEDDEPKFTTLYRQGLCKWPGCDIQCENYKVFFRHINEEHHLDDRSTAQARVQMQVVSQLEIQLTREKELLQEMMRHLHMKPNDKNSSVAEVQKPRAPVIISTAATEMPTSPQSTSTLSSLSVPSPPKMTSVITSPTKILPSLHMSASAPPTPVSLVSHPISLPIVMPPQMGHTSISKPPTPQSHSMSQPSTPTSIGPMRRRVSDKCNLPISAEIQRNREFYKNTDVRPPFTYASLIRQAIIESQHKQLTLNEIYQWFQNTFSYFRRNEATWKNAVRHNLSLHKCFMRVENVKGAVWTVDEIEFYKRRPQKLGGSMGMREIPSPGSDPSVFGDSLNASLRAAIEQANIHFMNNQNYSNGESLDGAEDLSMKSNRNDSSESLSKFDFPSREEYNMMMKEEAQDDSYNEGHLGDRIDKDEDMNDSEIDSISQEMIEVKTEDQISVHSPKDISHVPTNHEIFSSLLQKAQESMSAASSHIAS</sequence>
<dbReference type="PROSITE" id="PS50039">
    <property type="entry name" value="FORK_HEAD_3"/>
    <property type="match status" value="1"/>
</dbReference>
<dbReference type="EMBL" id="UYJE01006994">
    <property type="protein sequence ID" value="VDI50806.1"/>
    <property type="molecule type" value="Genomic_DNA"/>
</dbReference>
<gene>
    <name evidence="13" type="ORF">MGAL_10B093689</name>
</gene>
<dbReference type="InterPro" id="IPR036388">
    <property type="entry name" value="WH-like_DNA-bd_sf"/>
</dbReference>
<keyword evidence="6" id="KW-0805">Transcription regulation</keyword>
<feature type="DNA-binding region" description="Fork-head" evidence="10">
    <location>
        <begin position="653"/>
        <end position="726"/>
    </location>
</feature>
<protein>
    <submittedName>
        <fullName evidence="13">Forkhead box protein P</fullName>
    </submittedName>
</protein>
<keyword evidence="9 10" id="KW-0539">Nucleus</keyword>
<feature type="domain" description="Fork-head" evidence="12">
    <location>
        <begin position="653"/>
        <end position="726"/>
    </location>
</feature>
<dbReference type="GO" id="GO:0005634">
    <property type="term" value="C:nucleus"/>
    <property type="evidence" value="ECO:0007669"/>
    <property type="project" value="UniProtKB-SubCell"/>
</dbReference>
<feature type="compositionally biased region" description="Polar residues" evidence="11">
    <location>
        <begin position="597"/>
        <end position="620"/>
    </location>
</feature>
<accession>A0A8B6FJW0</accession>
<proteinExistence type="predicted"/>
<dbReference type="SMART" id="SM00339">
    <property type="entry name" value="FH"/>
    <property type="match status" value="1"/>
</dbReference>
<keyword evidence="3" id="KW-0479">Metal-binding</keyword>
<dbReference type="Pfam" id="PF16159">
    <property type="entry name" value="FOXP-CC"/>
    <property type="match status" value="1"/>
</dbReference>
<dbReference type="SUPFAM" id="SSF46785">
    <property type="entry name" value="Winged helix' DNA-binding domain"/>
    <property type="match status" value="1"/>
</dbReference>
<feature type="region of interest" description="Disordered" evidence="11">
    <location>
        <begin position="597"/>
        <end position="626"/>
    </location>
</feature>
<feature type="region of interest" description="Disordered" evidence="11">
    <location>
        <begin position="532"/>
        <end position="554"/>
    </location>
</feature>
<dbReference type="FunFam" id="1.10.10.10:FF:000010">
    <property type="entry name" value="Forkhead box P2 isoform B"/>
    <property type="match status" value="1"/>
</dbReference>
<evidence type="ECO:0000259" key="12">
    <source>
        <dbReference type="PROSITE" id="PS50039"/>
    </source>
</evidence>
<evidence type="ECO:0000256" key="3">
    <source>
        <dbReference type="ARBA" id="ARBA00022723"/>
    </source>
</evidence>
<dbReference type="PANTHER" id="PTHR45796">
    <property type="entry name" value="FORKHEAD BOX P, ISOFORM C"/>
    <property type="match status" value="1"/>
</dbReference>
<dbReference type="GO" id="GO:0000978">
    <property type="term" value="F:RNA polymerase II cis-regulatory region sequence-specific DNA binding"/>
    <property type="evidence" value="ECO:0007669"/>
    <property type="project" value="TreeGrafter"/>
</dbReference>
<dbReference type="Gene3D" id="1.10.10.10">
    <property type="entry name" value="Winged helix-like DNA-binding domain superfamily/Winged helix DNA-binding domain"/>
    <property type="match status" value="1"/>
</dbReference>
<feature type="compositionally biased region" description="Low complexity" evidence="11">
    <location>
        <begin position="534"/>
        <end position="548"/>
    </location>
</feature>